<evidence type="ECO:0008006" key="3">
    <source>
        <dbReference type="Google" id="ProtNLM"/>
    </source>
</evidence>
<protein>
    <recommendedName>
        <fullName evidence="3">CopG family transcriptional regulator</fullName>
    </recommendedName>
</protein>
<dbReference type="RefSeq" id="WP_013265974.1">
    <property type="nucleotide sequence ID" value="NC_014374.1"/>
</dbReference>
<name>D9PZH4_ACIS3</name>
<dbReference type="InParanoid" id="D9PZH4"/>
<proteinExistence type="predicted"/>
<evidence type="ECO:0000313" key="2">
    <source>
        <dbReference type="Proteomes" id="UP000000346"/>
    </source>
</evidence>
<dbReference type="SUPFAM" id="SSF47598">
    <property type="entry name" value="Ribbon-helix-helix"/>
    <property type="match status" value="1"/>
</dbReference>
<accession>D9PZH4</accession>
<dbReference type="GeneID" id="9498265"/>
<organism evidence="1 2">
    <name type="scientific">Acidilobus saccharovorans (strain DSM 16705 / JCM 18335 / VKM B-2471 / 345-15)</name>
    <dbReference type="NCBI Taxonomy" id="666510"/>
    <lineage>
        <taxon>Archaea</taxon>
        <taxon>Thermoproteota</taxon>
        <taxon>Thermoprotei</taxon>
        <taxon>Acidilobales</taxon>
        <taxon>Acidilobaceae</taxon>
        <taxon>Acidilobus</taxon>
    </lineage>
</organism>
<evidence type="ECO:0000313" key="1">
    <source>
        <dbReference type="EMBL" id="ADL18462.1"/>
    </source>
</evidence>
<dbReference type="AlphaFoldDB" id="D9PZH4"/>
<dbReference type="OrthoDB" id="359411at2157"/>
<dbReference type="HOGENOM" id="CLU_194986_0_0_2"/>
<dbReference type="Proteomes" id="UP000000346">
    <property type="component" value="Chromosome"/>
</dbReference>
<reference evidence="1 2" key="1">
    <citation type="journal article" date="2010" name="Appl. Environ. Microbiol.">
        <title>The genome sequence of the crenarchaeon Acidilobus saccharovorans supports a new order, Acidilobales, and suggests an important ecological role in terrestrial acidic hot springs.</title>
        <authorList>
            <person name="Mardanov A.V."/>
            <person name="Svetlitchnyi V.A."/>
            <person name="Beletsky A.V."/>
            <person name="Prokofeva M.I."/>
            <person name="Bonch-Osmolovskaya E.A."/>
            <person name="Ravin N.V."/>
            <person name="Skryabin K.G."/>
        </authorList>
    </citation>
    <scope>NUCLEOTIDE SEQUENCE [LARGE SCALE GENOMIC DNA]</scope>
    <source>
        <strain evidence="2">DSM 16705 / JCM 18335 / VKM B-2471 / 345-15</strain>
    </source>
</reference>
<sequence>MARRPEGERGRYTTVSIPTPLYDRIKSLIAGTGFNSVSQFVTYVLREVVSDMEREKVQSAVSEEEKEEILRKLKSLGYL</sequence>
<dbReference type="EMBL" id="CP001742">
    <property type="protein sequence ID" value="ADL18462.1"/>
    <property type="molecule type" value="Genomic_DNA"/>
</dbReference>
<keyword evidence="2" id="KW-1185">Reference proteome</keyword>
<dbReference type="KEGG" id="asc:ASAC_0054"/>
<dbReference type="eggNOG" id="arCOG02836">
    <property type="taxonomic scope" value="Archaea"/>
</dbReference>
<dbReference type="InterPro" id="IPR010985">
    <property type="entry name" value="Ribbon_hlx_hlx"/>
</dbReference>
<gene>
    <name evidence="1" type="ordered locus">ASAC_0054</name>
</gene>
<dbReference type="STRING" id="666510.ASAC_0054"/>
<dbReference type="GO" id="GO:0006355">
    <property type="term" value="P:regulation of DNA-templated transcription"/>
    <property type="evidence" value="ECO:0007669"/>
    <property type="project" value="InterPro"/>
</dbReference>